<protein>
    <submittedName>
        <fullName evidence="3">Endonuclease</fullName>
    </submittedName>
</protein>
<reference evidence="3 4" key="1">
    <citation type="submission" date="2021-12" db="EMBL/GenBank/DDBJ databases">
        <title>Genome sequencing of bacteria with rrn-lacking chromosome and rrn-plasmid.</title>
        <authorList>
            <person name="Anda M."/>
            <person name="Iwasaki W."/>
        </authorList>
    </citation>
    <scope>NUCLEOTIDE SEQUENCE [LARGE SCALE GENOMIC DNA]</scope>
    <source>
        <strain evidence="3 4">NBRC 101262</strain>
    </source>
</reference>
<gene>
    <name evidence="3" type="ORF">PEPS_02000</name>
</gene>
<dbReference type="Gene3D" id="3.60.10.10">
    <property type="entry name" value="Endonuclease/exonuclease/phosphatase"/>
    <property type="match status" value="1"/>
</dbReference>
<organism evidence="3 4">
    <name type="scientific">Persicobacter psychrovividus</name>
    <dbReference type="NCBI Taxonomy" id="387638"/>
    <lineage>
        <taxon>Bacteria</taxon>
        <taxon>Pseudomonadati</taxon>
        <taxon>Bacteroidota</taxon>
        <taxon>Cytophagia</taxon>
        <taxon>Cytophagales</taxon>
        <taxon>Persicobacteraceae</taxon>
        <taxon>Persicobacter</taxon>
    </lineage>
</organism>
<dbReference type="InterPro" id="IPR036691">
    <property type="entry name" value="Endo/exonu/phosph_ase_sf"/>
</dbReference>
<feature type="transmembrane region" description="Helical" evidence="1">
    <location>
        <begin position="60"/>
        <end position="76"/>
    </location>
</feature>
<name>A0ABN6L4E5_9BACT</name>
<dbReference type="RefSeq" id="WP_338397418.1">
    <property type="nucleotide sequence ID" value="NZ_AP025292.1"/>
</dbReference>
<dbReference type="PANTHER" id="PTHR14859:SF15">
    <property type="entry name" value="ENDONUCLEASE_EXONUCLEASE_PHOSPHATASE DOMAIN-CONTAINING PROTEIN"/>
    <property type="match status" value="1"/>
</dbReference>
<feature type="transmembrane region" description="Helical" evidence="1">
    <location>
        <begin position="29"/>
        <end position="53"/>
    </location>
</feature>
<evidence type="ECO:0000313" key="3">
    <source>
        <dbReference type="EMBL" id="BDC97919.1"/>
    </source>
</evidence>
<keyword evidence="3" id="KW-0540">Nuclease</keyword>
<dbReference type="Pfam" id="PF03372">
    <property type="entry name" value="Exo_endo_phos"/>
    <property type="match status" value="1"/>
</dbReference>
<dbReference type="PANTHER" id="PTHR14859">
    <property type="entry name" value="CALCOFLUOR WHITE HYPERSENSITIVE PROTEIN PRECURSOR"/>
    <property type="match status" value="1"/>
</dbReference>
<accession>A0ABN6L4E5</accession>
<dbReference type="Proteomes" id="UP001354989">
    <property type="component" value="Chromosome"/>
</dbReference>
<keyword evidence="3" id="KW-0378">Hydrolase</keyword>
<keyword evidence="1" id="KW-0472">Membrane</keyword>
<dbReference type="CDD" id="cd09084">
    <property type="entry name" value="EEP-2"/>
    <property type="match status" value="1"/>
</dbReference>
<feature type="transmembrane region" description="Helical" evidence="1">
    <location>
        <begin position="7"/>
        <end position="23"/>
    </location>
</feature>
<proteinExistence type="predicted"/>
<dbReference type="InterPro" id="IPR051916">
    <property type="entry name" value="GPI-anchor_lipid_remodeler"/>
</dbReference>
<keyword evidence="1" id="KW-1133">Transmembrane helix</keyword>
<dbReference type="InterPro" id="IPR005135">
    <property type="entry name" value="Endo/exonuclease/phosphatase"/>
</dbReference>
<feature type="domain" description="Endonuclease/exonuclease/phosphatase" evidence="2">
    <location>
        <begin position="115"/>
        <end position="340"/>
    </location>
</feature>
<dbReference type="SUPFAM" id="SSF56219">
    <property type="entry name" value="DNase I-like"/>
    <property type="match status" value="1"/>
</dbReference>
<dbReference type="EMBL" id="AP025292">
    <property type="protein sequence ID" value="BDC97919.1"/>
    <property type="molecule type" value="Genomic_DNA"/>
</dbReference>
<dbReference type="GO" id="GO:0004519">
    <property type="term" value="F:endonuclease activity"/>
    <property type="evidence" value="ECO:0007669"/>
    <property type="project" value="UniProtKB-KW"/>
</dbReference>
<keyword evidence="4" id="KW-1185">Reference proteome</keyword>
<keyword evidence="3" id="KW-0255">Endonuclease</keyword>
<evidence type="ECO:0000256" key="1">
    <source>
        <dbReference type="SAM" id="Phobius"/>
    </source>
</evidence>
<sequence>MIRTINWLVFLFSGLIYGSVFISPEQFELSGILALCIPFTLITNFLLVAICWLKSRKIQWAALLSAIAGLYFIPQLCQYHRLSPRTRGIQVLSYNTRLMRSPKTEANTTKKWQYSDQLIEWIAQEPSPIKCFQEFYSDGRWKKLNVSKKLKVKGYHTFVLNYDEYAEDDEYSRGMAIFSKFPIVHQGQIDINEDRLNQAIFADLLIGTQDTLRIYNLHLHSMGINQEQTIREPSKIYATIFKKFKNGQKVRSKQAREILEHILSSPHPVIVCGDFNDPPISYNYQQYCRHLNNAFQSAGNGFGFTLHGPLFFLRIDQQFYSPSLGVEYFETLRKVSFSDHFPIRGKYRLPNTSKK</sequence>
<evidence type="ECO:0000259" key="2">
    <source>
        <dbReference type="Pfam" id="PF03372"/>
    </source>
</evidence>
<evidence type="ECO:0000313" key="4">
    <source>
        <dbReference type="Proteomes" id="UP001354989"/>
    </source>
</evidence>
<keyword evidence="1" id="KW-0812">Transmembrane</keyword>